<proteinExistence type="predicted"/>
<sequence length="508" mass="60058">MDRILEVKNFQVLNDFCRILNKLDPYYLLYNSEIYSRNEVFNYLFKNSDFSLLTDLFAGAFKLLKDLPINSIFNNWNIKILSFVSQLGMLEPEMADSVISNYAFMKETDGWFMLIISSKCTDFNLRKNIINKIFDKINEKSAYFLLPLAINRYWYHPKTEEIDNYIIDKLEKIVPLNGIRGVWTMAEVISNLSNLNINDHIELYNAIASLLQKSVSKNVGNLLFQDLDKLLNLAHDNMPVGLNFAQIICESQRNDKLFNKEHKREQLIEKIKTVGLSNKKTVLAVCNKRDNFRTAYLAETISFLAELRFEHKKEEWAIKMANELKDYVEDKKICFENDKEHISWIFGLAAFKANKSAIMRHIENRKNFDCELPTFKHFLLENHFSMDPDYKEVRFLNQEINKYWQDFDYLKHFGIDKPLIKHIESSLNKENLEIEIGTFFDKIWIPFYIPSKKIALWPVAKSALLYQSNNVRGEFFMHRNQILRKIKDLKILSVEEAYKIDLKQFLNI</sequence>
<dbReference type="AlphaFoldDB" id="A0AAU9JVQ9"/>
<gene>
    <name evidence="1" type="ORF">BSTOLATCC_MIC53410</name>
</gene>
<reference evidence="1" key="1">
    <citation type="submission" date="2021-09" db="EMBL/GenBank/DDBJ databases">
        <authorList>
            <consortium name="AG Swart"/>
            <person name="Singh M."/>
            <person name="Singh A."/>
            <person name="Seah K."/>
            <person name="Emmerich C."/>
        </authorList>
    </citation>
    <scope>NUCLEOTIDE SEQUENCE</scope>
    <source>
        <strain evidence="1">ATCC30299</strain>
    </source>
</reference>
<name>A0AAU9JVQ9_9CILI</name>
<dbReference type="Proteomes" id="UP001162131">
    <property type="component" value="Unassembled WGS sequence"/>
</dbReference>
<dbReference type="EMBL" id="CAJZBQ010000053">
    <property type="protein sequence ID" value="CAG9331338.1"/>
    <property type="molecule type" value="Genomic_DNA"/>
</dbReference>
<evidence type="ECO:0000313" key="1">
    <source>
        <dbReference type="EMBL" id="CAG9331338.1"/>
    </source>
</evidence>
<comment type="caution">
    <text evidence="1">The sequence shown here is derived from an EMBL/GenBank/DDBJ whole genome shotgun (WGS) entry which is preliminary data.</text>
</comment>
<accession>A0AAU9JVQ9</accession>
<organism evidence="1 2">
    <name type="scientific">Blepharisma stoltei</name>
    <dbReference type="NCBI Taxonomy" id="1481888"/>
    <lineage>
        <taxon>Eukaryota</taxon>
        <taxon>Sar</taxon>
        <taxon>Alveolata</taxon>
        <taxon>Ciliophora</taxon>
        <taxon>Postciliodesmatophora</taxon>
        <taxon>Heterotrichea</taxon>
        <taxon>Heterotrichida</taxon>
        <taxon>Blepharismidae</taxon>
        <taxon>Blepharisma</taxon>
    </lineage>
</organism>
<protein>
    <submittedName>
        <fullName evidence="1">Uncharacterized protein</fullName>
    </submittedName>
</protein>
<keyword evidence="2" id="KW-1185">Reference proteome</keyword>
<evidence type="ECO:0000313" key="2">
    <source>
        <dbReference type="Proteomes" id="UP001162131"/>
    </source>
</evidence>